<name>A0A5N8VYF2_9ACTN</name>
<gene>
    <name evidence="5" type="ORF">FNH04_10235</name>
</gene>
<feature type="domain" description="Nitroreductase" evidence="4">
    <location>
        <begin position="36"/>
        <end position="221"/>
    </location>
</feature>
<dbReference type="InterPro" id="IPR029479">
    <property type="entry name" value="Nitroreductase"/>
</dbReference>
<dbReference type="PANTHER" id="PTHR43673:SF10">
    <property type="entry name" value="NADH DEHYDROGENASE_NAD(P)H NITROREDUCTASE XCC3605-RELATED"/>
    <property type="match status" value="1"/>
</dbReference>
<comment type="similarity">
    <text evidence="1">Belongs to the nitroreductase family.</text>
</comment>
<keyword evidence="6" id="KW-1185">Reference proteome</keyword>
<dbReference type="PANTHER" id="PTHR43673">
    <property type="entry name" value="NAD(P)H NITROREDUCTASE YDGI-RELATED"/>
    <property type="match status" value="1"/>
</dbReference>
<dbReference type="OrthoDB" id="9809288at2"/>
<dbReference type="SUPFAM" id="SSF55469">
    <property type="entry name" value="FMN-dependent nitroreductase-like"/>
    <property type="match status" value="1"/>
</dbReference>
<dbReference type="AlphaFoldDB" id="A0A5N8VYF2"/>
<evidence type="ECO:0000256" key="2">
    <source>
        <dbReference type="ARBA" id="ARBA00023002"/>
    </source>
</evidence>
<evidence type="ECO:0000313" key="5">
    <source>
        <dbReference type="EMBL" id="MPY40277.1"/>
    </source>
</evidence>
<dbReference type="Proteomes" id="UP000326979">
    <property type="component" value="Unassembled WGS sequence"/>
</dbReference>
<reference evidence="5 6" key="1">
    <citation type="submission" date="2019-07" db="EMBL/GenBank/DDBJ databases">
        <title>New species of Amycolatopsis and Streptomyces.</title>
        <authorList>
            <person name="Duangmal K."/>
            <person name="Teo W.F.A."/>
            <person name="Lipun K."/>
        </authorList>
    </citation>
    <scope>NUCLEOTIDE SEQUENCE [LARGE SCALE GENOMIC DNA]</scope>
    <source>
        <strain evidence="5 6">TISTR 2346</strain>
    </source>
</reference>
<comment type="caution">
    <text evidence="5">The sequence shown here is derived from an EMBL/GenBank/DDBJ whole genome shotgun (WGS) entry which is preliminary data.</text>
</comment>
<evidence type="ECO:0000259" key="4">
    <source>
        <dbReference type="Pfam" id="PF00881"/>
    </source>
</evidence>
<protein>
    <submittedName>
        <fullName evidence="5">Nitroreductase family protein</fullName>
    </submittedName>
</protein>
<dbReference type="EMBL" id="VJZE01000048">
    <property type="protein sequence ID" value="MPY40277.1"/>
    <property type="molecule type" value="Genomic_DNA"/>
</dbReference>
<evidence type="ECO:0000313" key="6">
    <source>
        <dbReference type="Proteomes" id="UP000326979"/>
    </source>
</evidence>
<dbReference type="Pfam" id="PF00881">
    <property type="entry name" value="Nitroreductase"/>
    <property type="match status" value="1"/>
</dbReference>
<sequence>MSRRHRVGGTMTAVQPEKAAGTPSSLGLTFKEAVGRRRSIRYYKPWQPVEREKIQKILEAARLQSCHGNAGHIRKAVVVHREETDEDVFAGLVDALYNQPQASQAPVHIYWTIDMTGWEHLRDNLKGLIDAGALTSSYGWSEQFIDEIVLKTPDFNVMAGERRFAEWLSAIETGMAIGAALLAAQDEGLGTQLLTGKRGQMAELLGIPDTATVAQIQLLGYAAEGTEAGGQRPRPGFDELYFDGRWGNSLHRDPEVVAELIDEGMIQEQAPLPYRRREVRALAAMFGLPD</sequence>
<proteinExistence type="inferred from homology"/>
<accession>A0A5N8VYF2</accession>
<dbReference type="Gene3D" id="3.40.109.10">
    <property type="entry name" value="NADH Oxidase"/>
    <property type="match status" value="1"/>
</dbReference>
<feature type="region of interest" description="Disordered" evidence="3">
    <location>
        <begin position="1"/>
        <end position="25"/>
    </location>
</feature>
<evidence type="ECO:0000256" key="3">
    <source>
        <dbReference type="SAM" id="MobiDB-lite"/>
    </source>
</evidence>
<organism evidence="5 6">
    <name type="scientific">Streptomyces phyllanthi</name>
    <dbReference type="NCBI Taxonomy" id="1803180"/>
    <lineage>
        <taxon>Bacteria</taxon>
        <taxon>Bacillati</taxon>
        <taxon>Actinomycetota</taxon>
        <taxon>Actinomycetes</taxon>
        <taxon>Kitasatosporales</taxon>
        <taxon>Streptomycetaceae</taxon>
        <taxon>Streptomyces</taxon>
    </lineage>
</organism>
<evidence type="ECO:0000256" key="1">
    <source>
        <dbReference type="ARBA" id="ARBA00007118"/>
    </source>
</evidence>
<keyword evidence="2" id="KW-0560">Oxidoreductase</keyword>
<dbReference type="InterPro" id="IPR000415">
    <property type="entry name" value="Nitroreductase-like"/>
</dbReference>
<dbReference type="GO" id="GO:0016491">
    <property type="term" value="F:oxidoreductase activity"/>
    <property type="evidence" value="ECO:0007669"/>
    <property type="project" value="UniProtKB-KW"/>
</dbReference>